<protein>
    <recommendedName>
        <fullName evidence="3">Serine aminopeptidase S33 domain-containing protein</fullName>
    </recommendedName>
</protein>
<dbReference type="Proteomes" id="UP000094243">
    <property type="component" value="Unassembled WGS sequence"/>
</dbReference>
<dbReference type="AlphaFoldDB" id="A0A1E3R669"/>
<sequence>MMRTVLRGKFAPDLSRPDVTRSFFFSPDVAEHLVRRYASCLQEESDRALLECMFRAPRIRPRAIPMLVLAAENDAVFTARETAATARAYGADWQLIPDLAHDLMLDTRWRRAADTLLHWLIRHGF</sequence>
<dbReference type="Gene3D" id="3.40.50.1820">
    <property type="entry name" value="alpha/beta hydrolase"/>
    <property type="match status" value="1"/>
</dbReference>
<dbReference type="SUPFAM" id="SSF53474">
    <property type="entry name" value="alpha/beta-Hydrolases"/>
    <property type="match status" value="1"/>
</dbReference>
<comment type="caution">
    <text evidence="1">The sequence shown here is derived from an EMBL/GenBank/DDBJ whole genome shotgun (WGS) entry which is preliminary data.</text>
</comment>
<proteinExistence type="predicted"/>
<dbReference type="InterPro" id="IPR029058">
    <property type="entry name" value="AB_hydrolase_fold"/>
</dbReference>
<evidence type="ECO:0000313" key="2">
    <source>
        <dbReference type="Proteomes" id="UP000094243"/>
    </source>
</evidence>
<reference evidence="2" key="1">
    <citation type="submission" date="2016-09" db="EMBL/GenBank/DDBJ databases">
        <authorList>
            <person name="Greninger A.L."/>
            <person name="Jerome K.R."/>
            <person name="Mcnair B."/>
            <person name="Wallis C."/>
            <person name="Fang F."/>
        </authorList>
    </citation>
    <scope>NUCLEOTIDE SEQUENCE [LARGE SCALE GENOMIC DNA]</scope>
    <source>
        <strain evidence="2">M7</strain>
    </source>
</reference>
<dbReference type="EMBL" id="MIGZ01000223">
    <property type="protein sequence ID" value="ODQ84917.1"/>
    <property type="molecule type" value="Genomic_DNA"/>
</dbReference>
<evidence type="ECO:0000313" key="1">
    <source>
        <dbReference type="EMBL" id="ODQ84917.1"/>
    </source>
</evidence>
<organism evidence="1 2">
    <name type="scientific">Mycolicibacterium holsaticum</name>
    <dbReference type="NCBI Taxonomy" id="152142"/>
    <lineage>
        <taxon>Bacteria</taxon>
        <taxon>Bacillati</taxon>
        <taxon>Actinomycetota</taxon>
        <taxon>Actinomycetes</taxon>
        <taxon>Mycobacteriales</taxon>
        <taxon>Mycobacteriaceae</taxon>
        <taxon>Mycolicibacterium</taxon>
    </lineage>
</organism>
<gene>
    <name evidence="1" type="ORF">BHQ17_25395</name>
</gene>
<evidence type="ECO:0008006" key="3">
    <source>
        <dbReference type="Google" id="ProtNLM"/>
    </source>
</evidence>
<name>A0A1E3R669_9MYCO</name>
<keyword evidence="2" id="KW-1185">Reference proteome</keyword>
<accession>A0A1E3R669</accession>